<dbReference type="Gene3D" id="3.30.70.100">
    <property type="match status" value="1"/>
</dbReference>
<dbReference type="InterPro" id="IPR012577">
    <property type="entry name" value="NIPSNAP"/>
</dbReference>
<dbReference type="AlphaFoldDB" id="A0A7C4QI55"/>
<dbReference type="Pfam" id="PF07978">
    <property type="entry name" value="NIPSNAP"/>
    <property type="match status" value="1"/>
</dbReference>
<organism evidence="2">
    <name type="scientific">Schlesneria paludicola</name>
    <dbReference type="NCBI Taxonomy" id="360056"/>
    <lineage>
        <taxon>Bacteria</taxon>
        <taxon>Pseudomonadati</taxon>
        <taxon>Planctomycetota</taxon>
        <taxon>Planctomycetia</taxon>
        <taxon>Planctomycetales</taxon>
        <taxon>Planctomycetaceae</taxon>
        <taxon>Schlesneria</taxon>
    </lineage>
</organism>
<dbReference type="SUPFAM" id="SSF54909">
    <property type="entry name" value="Dimeric alpha+beta barrel"/>
    <property type="match status" value="1"/>
</dbReference>
<dbReference type="InterPro" id="IPR011008">
    <property type="entry name" value="Dimeric_a/b-barrel"/>
</dbReference>
<comment type="caution">
    <text evidence="2">The sequence shown here is derived from an EMBL/GenBank/DDBJ whole genome shotgun (WGS) entry which is preliminary data.</text>
</comment>
<sequence length="136" mass="15754">MWSRRKWLAAAAFCGGWYAGRSQAETAAARRVFELRIYTTLEGRLPALQKRFREHTTRLFAKHGMTNIVYLTPVGEDNKLVYLLAHESQEAAEKSWNAFRNDPEWQQVRTESEQDGKIVAKIEQSFLTPTDYSPMK</sequence>
<gene>
    <name evidence="2" type="ORF">ENS64_09205</name>
</gene>
<protein>
    <submittedName>
        <fullName evidence="2">NIPSNAP family protein</fullName>
    </submittedName>
</protein>
<evidence type="ECO:0000259" key="1">
    <source>
        <dbReference type="Pfam" id="PF07978"/>
    </source>
</evidence>
<proteinExistence type="predicted"/>
<accession>A0A7C4QI55</accession>
<name>A0A7C4QI55_9PLAN</name>
<reference evidence="2" key="1">
    <citation type="journal article" date="2020" name="mSystems">
        <title>Genome- and Community-Level Interaction Insights into Carbon Utilization and Element Cycling Functions of Hydrothermarchaeota in Hydrothermal Sediment.</title>
        <authorList>
            <person name="Zhou Z."/>
            <person name="Liu Y."/>
            <person name="Xu W."/>
            <person name="Pan J."/>
            <person name="Luo Z.H."/>
            <person name="Li M."/>
        </authorList>
    </citation>
    <scope>NUCLEOTIDE SEQUENCE [LARGE SCALE GENOMIC DNA]</scope>
    <source>
        <strain evidence="2">SpSt-508</strain>
    </source>
</reference>
<dbReference type="EMBL" id="DSVQ01000012">
    <property type="protein sequence ID" value="HGT39421.1"/>
    <property type="molecule type" value="Genomic_DNA"/>
</dbReference>
<evidence type="ECO:0000313" key="2">
    <source>
        <dbReference type="EMBL" id="HGT39421.1"/>
    </source>
</evidence>
<feature type="domain" description="NIPSNAP" evidence="1">
    <location>
        <begin position="33"/>
        <end position="134"/>
    </location>
</feature>